<evidence type="ECO:0000256" key="6">
    <source>
        <dbReference type="ARBA" id="ARBA00023136"/>
    </source>
</evidence>
<keyword evidence="5" id="KW-1133">Transmembrane helix</keyword>
<evidence type="ECO:0000256" key="7">
    <source>
        <dbReference type="ARBA" id="ARBA00023180"/>
    </source>
</evidence>
<sequence>MADGFIELLATWTFATELCDDVSISRNVKGHVCAGKALGDSEWPLNEKNNLRLWNGTISYRYWQKPGVIRLTKLYIFNVTNPDGFLNGGEKPKCSEGKMKQRGNAGRRKRQFPEKTHRAGNWGTELYDLSSEEEAFHDSASVEEVCNDSSSDKMYNLNIDEEVSAHILPKKEPTTTKNGDVWMSTANGLPPMIMEDSRPVTSALEDYSSPLGLSPIPWIEYTNNSKPSVPEVLDFEEQETQEIVEDGRAFREEVAEDSRQNKIQRNMTYRLPRWSVHISDILATNMAAYWLPTLRNQSWRSRDWFDRAGSPDSKTAVEPPGATSLSPSPCIIIHLLLMHSCHSRRHERTACTKSPFRAIKHYDIGTMQFMQGDTLKEHIDICKGSCTGSQQVMSIPHATSVGTDSSGDNYEAVNDKDSLSADEIGGEDSHEDSINDNHYEDSVYEISDKKYYDSLDIPTHFTEFPSTSGVKKVEGVQGCSYFAATNKIEMALDAENNDYIPFCFYERRVACWWKEECACYVMLIIRFAAVRMVGSIANVIKRLEFSRLEIVVPGTICGRSARAPYLSRKHFRRPFTDKTAILKTSRASIISPASTLDYLRLPVTTYDYLRLLATTCDYPRLPATLRDYFRLHVTSCYYP</sequence>
<name>A0ABQ9HQ15_9NEOP</name>
<keyword evidence="4" id="KW-0812">Transmembrane</keyword>
<evidence type="ECO:0000256" key="8">
    <source>
        <dbReference type="SAM" id="MobiDB-lite"/>
    </source>
</evidence>
<evidence type="ECO:0000313" key="10">
    <source>
        <dbReference type="Proteomes" id="UP001159363"/>
    </source>
</evidence>
<evidence type="ECO:0000256" key="2">
    <source>
        <dbReference type="ARBA" id="ARBA00010532"/>
    </source>
</evidence>
<evidence type="ECO:0000256" key="3">
    <source>
        <dbReference type="ARBA" id="ARBA00022475"/>
    </source>
</evidence>
<feature type="compositionally biased region" description="Basic and acidic residues" evidence="8">
    <location>
        <begin position="90"/>
        <end position="99"/>
    </location>
</feature>
<dbReference type="InterPro" id="IPR002159">
    <property type="entry name" value="CD36_fam"/>
</dbReference>
<accession>A0ABQ9HQ15</accession>
<dbReference type="Pfam" id="PF01130">
    <property type="entry name" value="CD36"/>
    <property type="match status" value="1"/>
</dbReference>
<comment type="caution">
    <text evidence="9">The sequence shown here is derived from an EMBL/GenBank/DDBJ whole genome shotgun (WGS) entry which is preliminary data.</text>
</comment>
<evidence type="ECO:0000313" key="9">
    <source>
        <dbReference type="EMBL" id="KAJ8886472.1"/>
    </source>
</evidence>
<comment type="similarity">
    <text evidence="2">Belongs to the CD36 family.</text>
</comment>
<keyword evidence="7" id="KW-0325">Glycoprotein</keyword>
<evidence type="ECO:0000256" key="4">
    <source>
        <dbReference type="ARBA" id="ARBA00022692"/>
    </source>
</evidence>
<dbReference type="Proteomes" id="UP001159363">
    <property type="component" value="Chromosome X"/>
</dbReference>
<dbReference type="EMBL" id="JARBHB010000004">
    <property type="protein sequence ID" value="KAJ8886472.1"/>
    <property type="molecule type" value="Genomic_DNA"/>
</dbReference>
<keyword evidence="10" id="KW-1185">Reference proteome</keyword>
<keyword evidence="6" id="KW-0472">Membrane</keyword>
<comment type="subcellular location">
    <subcellularLocation>
        <location evidence="1">Cell membrane</location>
    </subcellularLocation>
</comment>
<reference evidence="9 10" key="1">
    <citation type="submission" date="2023-02" db="EMBL/GenBank/DDBJ databases">
        <title>LHISI_Scaffold_Assembly.</title>
        <authorList>
            <person name="Stuart O.P."/>
            <person name="Cleave R."/>
            <person name="Magrath M.J.L."/>
            <person name="Mikheyev A.S."/>
        </authorList>
    </citation>
    <scope>NUCLEOTIDE SEQUENCE [LARGE SCALE GENOMIC DNA]</scope>
    <source>
        <strain evidence="9">Daus_M_001</strain>
        <tissue evidence="9">Leg muscle</tissue>
    </source>
</reference>
<protein>
    <submittedName>
        <fullName evidence="9">Uncharacterized protein</fullName>
    </submittedName>
</protein>
<evidence type="ECO:0000256" key="1">
    <source>
        <dbReference type="ARBA" id="ARBA00004236"/>
    </source>
</evidence>
<keyword evidence="3" id="KW-1003">Cell membrane</keyword>
<feature type="region of interest" description="Disordered" evidence="8">
    <location>
        <begin position="88"/>
        <end position="115"/>
    </location>
</feature>
<evidence type="ECO:0000256" key="5">
    <source>
        <dbReference type="ARBA" id="ARBA00022989"/>
    </source>
</evidence>
<gene>
    <name evidence="9" type="ORF">PR048_012683</name>
</gene>
<feature type="region of interest" description="Disordered" evidence="8">
    <location>
        <begin position="418"/>
        <end position="437"/>
    </location>
</feature>
<proteinExistence type="inferred from homology"/>
<feature type="compositionally biased region" description="Basic and acidic residues" evidence="8">
    <location>
        <begin position="427"/>
        <end position="437"/>
    </location>
</feature>
<organism evidence="9 10">
    <name type="scientific">Dryococelus australis</name>
    <dbReference type="NCBI Taxonomy" id="614101"/>
    <lineage>
        <taxon>Eukaryota</taxon>
        <taxon>Metazoa</taxon>
        <taxon>Ecdysozoa</taxon>
        <taxon>Arthropoda</taxon>
        <taxon>Hexapoda</taxon>
        <taxon>Insecta</taxon>
        <taxon>Pterygota</taxon>
        <taxon>Neoptera</taxon>
        <taxon>Polyneoptera</taxon>
        <taxon>Phasmatodea</taxon>
        <taxon>Verophasmatodea</taxon>
        <taxon>Anareolatae</taxon>
        <taxon>Phasmatidae</taxon>
        <taxon>Eurycanthinae</taxon>
        <taxon>Dryococelus</taxon>
    </lineage>
</organism>